<evidence type="ECO:0000256" key="1">
    <source>
        <dbReference type="SAM" id="Phobius"/>
    </source>
</evidence>
<proteinExistence type="predicted"/>
<keyword evidence="4" id="KW-1185">Reference proteome</keyword>
<accession>E6TX37</accession>
<dbReference type="InterPro" id="IPR002881">
    <property type="entry name" value="DUF58"/>
</dbReference>
<name>E6TX37_EVAC2</name>
<protein>
    <recommendedName>
        <fullName evidence="2">DUF58 domain-containing protein</fullName>
    </recommendedName>
</protein>
<dbReference type="KEGG" id="bco:Bcell_2874"/>
<organism evidence="3 4">
    <name type="scientific">Evansella cellulosilytica (strain ATCC 21833 / DSM 2522 / FERM P-1141 / JCM 9156 / N-4)</name>
    <name type="common">Bacillus cellulosilyticus</name>
    <dbReference type="NCBI Taxonomy" id="649639"/>
    <lineage>
        <taxon>Bacteria</taxon>
        <taxon>Bacillati</taxon>
        <taxon>Bacillota</taxon>
        <taxon>Bacilli</taxon>
        <taxon>Bacillales</taxon>
        <taxon>Bacillaceae</taxon>
        <taxon>Evansella</taxon>
    </lineage>
</organism>
<feature type="transmembrane region" description="Helical" evidence="1">
    <location>
        <begin position="40"/>
        <end position="57"/>
    </location>
</feature>
<keyword evidence="1" id="KW-0812">Transmembrane</keyword>
<reference evidence="3" key="1">
    <citation type="submission" date="2010-12" db="EMBL/GenBank/DDBJ databases">
        <title>Complete sequence of Bacillus cellulosilyticus DSM 2522.</title>
        <authorList>
            <consortium name="US DOE Joint Genome Institute"/>
            <person name="Lucas S."/>
            <person name="Copeland A."/>
            <person name="Lapidus A."/>
            <person name="Cheng J.-F."/>
            <person name="Bruce D."/>
            <person name="Goodwin L."/>
            <person name="Pitluck S."/>
            <person name="Chertkov O."/>
            <person name="Detter J.C."/>
            <person name="Han C."/>
            <person name="Tapia R."/>
            <person name="Land M."/>
            <person name="Hauser L."/>
            <person name="Jeffries C."/>
            <person name="Kyrpides N."/>
            <person name="Ivanova N."/>
            <person name="Mikhailova N."/>
            <person name="Brumm P."/>
            <person name="Mead D."/>
            <person name="Woyke T."/>
        </authorList>
    </citation>
    <scope>NUCLEOTIDE SEQUENCE [LARGE SCALE GENOMIC DNA]</scope>
    <source>
        <strain evidence="3">DSM 2522</strain>
    </source>
</reference>
<gene>
    <name evidence="3" type="ordered locus">Bcell_2874</name>
</gene>
<sequence>MLLQEISRWIPRNQRFLFFSLVCSWFCSLLLFLFEGGKLSFVLLFIVTLLTLYPMLLERWSGIANIKGTRDSIVERIEAGATLHLKTRFEVPGFWPITYVFVKDQLYHHHDGLSILESSFVPNYYRRGEIEYTIENIRRGSYYFGETECSTGDIFNLFHHKKKLHLRVRFHVYPKTITIPYWNLSQTKNFVSHSHNWALNKKETTHLDGIREYVEGDRLSQIHWKATAKTGELKSKEFERESLPTVWLVIDRNYLAYTNEEHFELAVSCVASIIKYVRNKGMIIGLLSIGDKATYFEPKRDVSYSYLIDKHLLHIQMDGSIKIHEVLKDPRLKLEQGSIMAIITPKSNEELFNQFKWLKRMNVKPYHFWIQKNRDDISSKHWLRKMKVEGIRVYSIPTLRNLATEIGRD</sequence>
<evidence type="ECO:0000313" key="4">
    <source>
        <dbReference type="Proteomes" id="UP000001401"/>
    </source>
</evidence>
<dbReference type="OrthoDB" id="140416at2"/>
<evidence type="ECO:0000313" key="3">
    <source>
        <dbReference type="EMBL" id="ADU31126.1"/>
    </source>
</evidence>
<dbReference type="STRING" id="649639.Bcell_2874"/>
<dbReference type="EMBL" id="CP002394">
    <property type="protein sequence ID" value="ADU31126.1"/>
    <property type="molecule type" value="Genomic_DNA"/>
</dbReference>
<keyword evidence="1" id="KW-1133">Transmembrane helix</keyword>
<dbReference type="Pfam" id="PF01882">
    <property type="entry name" value="DUF58"/>
    <property type="match status" value="1"/>
</dbReference>
<keyword evidence="1" id="KW-0472">Membrane</keyword>
<dbReference type="PANTHER" id="PTHR34351:SF2">
    <property type="entry name" value="DUF58 DOMAIN-CONTAINING PROTEIN"/>
    <property type="match status" value="1"/>
</dbReference>
<dbReference type="HOGENOM" id="CLU_026152_0_0_9"/>
<feature type="transmembrane region" description="Helical" evidence="1">
    <location>
        <begin position="16"/>
        <end position="34"/>
    </location>
</feature>
<dbReference type="PANTHER" id="PTHR34351">
    <property type="entry name" value="SLR1927 PROTEIN-RELATED"/>
    <property type="match status" value="1"/>
</dbReference>
<feature type="domain" description="DUF58" evidence="2">
    <location>
        <begin position="210"/>
        <end position="301"/>
    </location>
</feature>
<dbReference type="RefSeq" id="WP_013489458.1">
    <property type="nucleotide sequence ID" value="NC_014829.1"/>
</dbReference>
<dbReference type="eggNOG" id="COG1721">
    <property type="taxonomic scope" value="Bacteria"/>
</dbReference>
<evidence type="ECO:0000259" key="2">
    <source>
        <dbReference type="Pfam" id="PF01882"/>
    </source>
</evidence>
<dbReference type="Proteomes" id="UP000001401">
    <property type="component" value="Chromosome"/>
</dbReference>
<dbReference type="AlphaFoldDB" id="E6TX37"/>